<reference evidence="2" key="1">
    <citation type="submission" date="2021-01" db="EMBL/GenBank/DDBJ databases">
        <title>Caligus Genome Assembly.</title>
        <authorList>
            <person name="Gallardo-Escarate C."/>
        </authorList>
    </citation>
    <scope>NUCLEOTIDE SEQUENCE [LARGE SCALE GENOMIC DNA]</scope>
</reference>
<dbReference type="AlphaFoldDB" id="A0A7T8HIN5"/>
<evidence type="ECO:0000313" key="1">
    <source>
        <dbReference type="EMBL" id="QQP50624.1"/>
    </source>
</evidence>
<dbReference type="Proteomes" id="UP000595437">
    <property type="component" value="Chromosome 7"/>
</dbReference>
<evidence type="ECO:0000313" key="2">
    <source>
        <dbReference type="Proteomes" id="UP000595437"/>
    </source>
</evidence>
<sequence>MASTYPGNRLQKQVAAVKTTLSLSMMFQNNLYREGAFVNPVGVKGSYGIIICLITSKRSDSMEKTLK</sequence>
<organism evidence="1 2">
    <name type="scientific">Caligus rogercresseyi</name>
    <name type="common">Sea louse</name>
    <dbReference type="NCBI Taxonomy" id="217165"/>
    <lineage>
        <taxon>Eukaryota</taxon>
        <taxon>Metazoa</taxon>
        <taxon>Ecdysozoa</taxon>
        <taxon>Arthropoda</taxon>
        <taxon>Crustacea</taxon>
        <taxon>Multicrustacea</taxon>
        <taxon>Hexanauplia</taxon>
        <taxon>Copepoda</taxon>
        <taxon>Siphonostomatoida</taxon>
        <taxon>Caligidae</taxon>
        <taxon>Caligus</taxon>
    </lineage>
</organism>
<gene>
    <name evidence="1" type="ORF">FKW44_011680</name>
</gene>
<protein>
    <submittedName>
        <fullName evidence="1">Uncharacterized protein</fullName>
    </submittedName>
</protein>
<dbReference type="EMBL" id="CP045896">
    <property type="protein sequence ID" value="QQP50624.1"/>
    <property type="molecule type" value="Genomic_DNA"/>
</dbReference>
<feature type="non-terminal residue" evidence="1">
    <location>
        <position position="67"/>
    </location>
</feature>
<name>A0A7T8HIN5_CALRO</name>
<proteinExistence type="predicted"/>
<keyword evidence="2" id="KW-1185">Reference proteome</keyword>
<accession>A0A7T8HIN5</accession>